<proteinExistence type="predicted"/>
<keyword evidence="1" id="KW-1133">Transmembrane helix</keyword>
<accession>A0A9W9ER83</accession>
<dbReference type="GeneID" id="81397350"/>
<dbReference type="Proteomes" id="UP001141434">
    <property type="component" value="Unassembled WGS sequence"/>
</dbReference>
<comment type="caution">
    <text evidence="2">The sequence shown here is derived from an EMBL/GenBank/DDBJ whole genome shotgun (WGS) entry which is preliminary data.</text>
</comment>
<reference evidence="2" key="2">
    <citation type="journal article" date="2023" name="IMA Fungus">
        <title>Comparative genomic study of the Penicillium genus elucidates a diverse pangenome and 15 lateral gene transfer events.</title>
        <authorList>
            <person name="Petersen C."/>
            <person name="Sorensen T."/>
            <person name="Nielsen M.R."/>
            <person name="Sondergaard T.E."/>
            <person name="Sorensen J.L."/>
            <person name="Fitzpatrick D.A."/>
            <person name="Frisvad J.C."/>
            <person name="Nielsen K.L."/>
        </authorList>
    </citation>
    <scope>NUCLEOTIDE SEQUENCE</scope>
    <source>
        <strain evidence="2">IBT 34128</strain>
    </source>
</reference>
<name>A0A9W9ER83_9EURO</name>
<dbReference type="OrthoDB" id="4363600at2759"/>
<evidence type="ECO:0000313" key="2">
    <source>
        <dbReference type="EMBL" id="KAJ5086349.1"/>
    </source>
</evidence>
<keyword evidence="1" id="KW-0472">Membrane</keyword>
<protein>
    <submittedName>
        <fullName evidence="2">Uncharacterized protein</fullName>
    </submittedName>
</protein>
<dbReference type="RefSeq" id="XP_056508474.1">
    <property type="nucleotide sequence ID" value="XM_056658181.1"/>
</dbReference>
<keyword evidence="3" id="KW-1185">Reference proteome</keyword>
<sequence>MEKQVDTIPSQPNEPSINWEKEVSLIDPPATTASHLTQAQNPKDQTHAADLSRFVRHPWGFIDFYLYLAAAEKGRGLDKRINECRIIEDDLRRVNFNDLRDAASQQTPSGTEPHVIFVSLPVPNFSHTFSNRQLVLGFDFKTFHLLGFLFESAPDTDDALWDVWDDGQLIIDMPTSRFLEILAYTMLERPEILQIGILRYFRETSRQFQAGMDMTIIIQFIQFLDDFADLVWQDGDEFRTEYRHHEEELRRLLQRASYEAWFGSRKGLSVQQYRRQKLHDFVSSGLLYDQQPVPVPTIDCPQLPTKSEHPVCPASRHLKAILRARFHKFYIVVVILCLFSVLYRQLMMYSQRPLE</sequence>
<evidence type="ECO:0000313" key="3">
    <source>
        <dbReference type="Proteomes" id="UP001141434"/>
    </source>
</evidence>
<gene>
    <name evidence="2" type="ORF">NUU61_007656</name>
</gene>
<evidence type="ECO:0000256" key="1">
    <source>
        <dbReference type="SAM" id="Phobius"/>
    </source>
</evidence>
<reference evidence="2" key="1">
    <citation type="submission" date="2022-11" db="EMBL/GenBank/DDBJ databases">
        <authorList>
            <person name="Petersen C."/>
        </authorList>
    </citation>
    <scope>NUCLEOTIDE SEQUENCE</scope>
    <source>
        <strain evidence="2">IBT 34128</strain>
    </source>
</reference>
<dbReference type="AlphaFoldDB" id="A0A9W9ER83"/>
<dbReference type="EMBL" id="JAPMSZ010000010">
    <property type="protein sequence ID" value="KAJ5086349.1"/>
    <property type="molecule type" value="Genomic_DNA"/>
</dbReference>
<feature type="transmembrane region" description="Helical" evidence="1">
    <location>
        <begin position="329"/>
        <end position="346"/>
    </location>
</feature>
<organism evidence="2 3">
    <name type="scientific">Penicillium alfredii</name>
    <dbReference type="NCBI Taxonomy" id="1506179"/>
    <lineage>
        <taxon>Eukaryota</taxon>
        <taxon>Fungi</taxon>
        <taxon>Dikarya</taxon>
        <taxon>Ascomycota</taxon>
        <taxon>Pezizomycotina</taxon>
        <taxon>Eurotiomycetes</taxon>
        <taxon>Eurotiomycetidae</taxon>
        <taxon>Eurotiales</taxon>
        <taxon>Aspergillaceae</taxon>
        <taxon>Penicillium</taxon>
    </lineage>
</organism>
<keyword evidence="1" id="KW-0812">Transmembrane</keyword>